<dbReference type="Proteomes" id="UP000095347">
    <property type="component" value="Unassembled WGS sequence"/>
</dbReference>
<evidence type="ECO:0000313" key="1">
    <source>
        <dbReference type="EMBL" id="OEJ66994.1"/>
    </source>
</evidence>
<evidence type="ECO:0000313" key="2">
    <source>
        <dbReference type="Proteomes" id="UP000095347"/>
    </source>
</evidence>
<dbReference type="SUPFAM" id="SSF46785">
    <property type="entry name" value="Winged helix' DNA-binding domain"/>
    <property type="match status" value="1"/>
</dbReference>
<organism evidence="1 2">
    <name type="scientific">Magnetovibrio blakemorei</name>
    <dbReference type="NCBI Taxonomy" id="28181"/>
    <lineage>
        <taxon>Bacteria</taxon>
        <taxon>Pseudomonadati</taxon>
        <taxon>Pseudomonadota</taxon>
        <taxon>Alphaproteobacteria</taxon>
        <taxon>Rhodospirillales</taxon>
        <taxon>Magnetovibrionaceae</taxon>
        <taxon>Magnetovibrio</taxon>
    </lineage>
</organism>
<name>A0A1E5Q791_9PROT</name>
<proteinExistence type="predicted"/>
<reference evidence="2" key="1">
    <citation type="submission" date="2016-07" db="EMBL/GenBank/DDBJ databases">
        <authorList>
            <person name="Florea S."/>
            <person name="Webb J.S."/>
            <person name="Jaromczyk J."/>
            <person name="Schardl C.L."/>
        </authorList>
    </citation>
    <scope>NUCLEOTIDE SEQUENCE [LARGE SCALE GENOMIC DNA]</scope>
    <source>
        <strain evidence="2">MV-1</strain>
    </source>
</reference>
<gene>
    <name evidence="1" type="ORF">BEN30_10525</name>
</gene>
<dbReference type="InterPro" id="IPR036390">
    <property type="entry name" value="WH_DNA-bd_sf"/>
</dbReference>
<dbReference type="STRING" id="28181.BEN30_10525"/>
<dbReference type="InterPro" id="IPR051815">
    <property type="entry name" value="Molybdate_resp_trans_reg"/>
</dbReference>
<keyword evidence="2" id="KW-1185">Reference proteome</keyword>
<dbReference type="Gene3D" id="1.10.10.10">
    <property type="entry name" value="Winged helix-like DNA-binding domain superfamily/Winged helix DNA-binding domain"/>
    <property type="match status" value="1"/>
</dbReference>
<protein>
    <submittedName>
        <fullName evidence="1">LysR family transcriptional regulator</fullName>
    </submittedName>
</protein>
<comment type="caution">
    <text evidence="1">The sequence shown here is derived from an EMBL/GenBank/DDBJ whole genome shotgun (WGS) entry which is preliminary data.</text>
</comment>
<dbReference type="PANTHER" id="PTHR30432:SF1">
    <property type="entry name" value="DNA-BINDING TRANSCRIPTIONAL DUAL REGULATOR MODE"/>
    <property type="match status" value="1"/>
</dbReference>
<dbReference type="OrthoDB" id="9800709at2"/>
<dbReference type="PANTHER" id="PTHR30432">
    <property type="entry name" value="TRANSCRIPTIONAL REGULATOR MODE"/>
    <property type="match status" value="1"/>
</dbReference>
<dbReference type="InterPro" id="IPR036388">
    <property type="entry name" value="WH-like_DNA-bd_sf"/>
</dbReference>
<sequence length="128" mass="13374">MVKKSSKLKSASKGPRVRISIGAATALGPGKVGLLQAIHHHGSISGAAREMGMSYRRAWMLVDTMNSCFTSDLIVTSTGGKGGGGAVVTPLGQDVIARYQDMETKAAKSVEVEARAFAKLLKDPSKEG</sequence>
<dbReference type="EMBL" id="MCGG01000026">
    <property type="protein sequence ID" value="OEJ66994.1"/>
    <property type="molecule type" value="Genomic_DNA"/>
</dbReference>
<accession>A0A1E5Q791</accession>
<dbReference type="AlphaFoldDB" id="A0A1E5Q791"/>